<dbReference type="GO" id="GO:0005886">
    <property type="term" value="C:plasma membrane"/>
    <property type="evidence" value="ECO:0007669"/>
    <property type="project" value="UniProtKB-SubCell"/>
</dbReference>
<evidence type="ECO:0000313" key="11">
    <source>
        <dbReference type="EMBL" id="CAG9773558.1"/>
    </source>
</evidence>
<dbReference type="PRINTS" id="PR00171">
    <property type="entry name" value="SUGRTRNSPORT"/>
</dbReference>
<organism evidence="11 12">
    <name type="scientific">Ceutorhynchus assimilis</name>
    <name type="common">cabbage seed weevil</name>
    <dbReference type="NCBI Taxonomy" id="467358"/>
    <lineage>
        <taxon>Eukaryota</taxon>
        <taxon>Metazoa</taxon>
        <taxon>Ecdysozoa</taxon>
        <taxon>Arthropoda</taxon>
        <taxon>Hexapoda</taxon>
        <taxon>Insecta</taxon>
        <taxon>Pterygota</taxon>
        <taxon>Neoptera</taxon>
        <taxon>Endopterygota</taxon>
        <taxon>Coleoptera</taxon>
        <taxon>Polyphaga</taxon>
        <taxon>Cucujiformia</taxon>
        <taxon>Curculionidae</taxon>
        <taxon>Ceutorhynchinae</taxon>
        <taxon>Ceutorhynchus</taxon>
    </lineage>
</organism>
<dbReference type="InterPro" id="IPR036259">
    <property type="entry name" value="MFS_trans_sf"/>
</dbReference>
<keyword evidence="2" id="KW-0813">Transport</keyword>
<evidence type="ECO:0000256" key="1">
    <source>
        <dbReference type="ARBA" id="ARBA00004651"/>
    </source>
</evidence>
<name>A0A9N9QT43_9CUCU</name>
<gene>
    <name evidence="11" type="ORF">CEUTPL_LOCUS13947</name>
</gene>
<dbReference type="InterPro" id="IPR005829">
    <property type="entry name" value="Sugar_transporter_CS"/>
</dbReference>
<evidence type="ECO:0000313" key="12">
    <source>
        <dbReference type="Proteomes" id="UP001152799"/>
    </source>
</evidence>
<feature type="transmembrane region" description="Helical" evidence="9">
    <location>
        <begin position="202"/>
        <end position="221"/>
    </location>
</feature>
<keyword evidence="4" id="KW-0762">Sugar transport</keyword>
<feature type="domain" description="Major facilitator superfamily (MFS) profile" evidence="10">
    <location>
        <begin position="1"/>
        <end position="354"/>
    </location>
</feature>
<protein>
    <recommendedName>
        <fullName evidence="10">Major facilitator superfamily (MFS) profile domain-containing protein</fullName>
    </recommendedName>
</protein>
<feature type="transmembrane region" description="Helical" evidence="9">
    <location>
        <begin position="77"/>
        <end position="99"/>
    </location>
</feature>
<feature type="transmembrane region" description="Helical" evidence="9">
    <location>
        <begin position="23"/>
        <end position="41"/>
    </location>
</feature>
<dbReference type="Pfam" id="PF00083">
    <property type="entry name" value="Sugar_tr"/>
    <property type="match status" value="1"/>
</dbReference>
<evidence type="ECO:0000256" key="6">
    <source>
        <dbReference type="ARBA" id="ARBA00022989"/>
    </source>
</evidence>
<evidence type="ECO:0000256" key="3">
    <source>
        <dbReference type="ARBA" id="ARBA00022475"/>
    </source>
</evidence>
<dbReference type="AlphaFoldDB" id="A0A9N9QT43"/>
<dbReference type="PANTHER" id="PTHR48021:SF47">
    <property type="entry name" value="GH17672P"/>
    <property type="match status" value="1"/>
</dbReference>
<dbReference type="GO" id="GO:0022857">
    <property type="term" value="F:transmembrane transporter activity"/>
    <property type="evidence" value="ECO:0007669"/>
    <property type="project" value="InterPro"/>
</dbReference>
<dbReference type="PROSITE" id="PS50850">
    <property type="entry name" value="MFS"/>
    <property type="match status" value="1"/>
</dbReference>
<comment type="subcellular location">
    <subcellularLocation>
        <location evidence="1">Cell membrane</location>
        <topology evidence="1">Multi-pass membrane protein</topology>
    </subcellularLocation>
</comment>
<keyword evidence="5 9" id="KW-0812">Transmembrane</keyword>
<accession>A0A9N9QT43</accession>
<dbReference type="InterPro" id="IPR050549">
    <property type="entry name" value="MFS_Trehalose_Transporter"/>
</dbReference>
<feature type="transmembrane region" description="Helical" evidence="9">
    <location>
        <begin position="53"/>
        <end position="71"/>
    </location>
</feature>
<dbReference type="Proteomes" id="UP001152799">
    <property type="component" value="Chromosome 9"/>
</dbReference>
<evidence type="ECO:0000259" key="10">
    <source>
        <dbReference type="PROSITE" id="PS50850"/>
    </source>
</evidence>
<keyword evidence="6 9" id="KW-1133">Transmembrane helix</keyword>
<sequence length="367" mass="40364">MPMVIGITILAFASEVKLYYLGRLLYGIGNGGVFTVLTMYTGEITAEHNRGKFSCILGIFVALGVLYPFSIGTMLSIKVFCLSCLVPLTLFIVLFTIFAPDSPTYLVRKGLYNEAEVALHNLRNIARDQAKKEVEELQRIEERQGREKGGVVVLFRGKGTRKGFMVAAGLLILQQFSGINAVIGFMEGIFRASGSSVPTQMATTFVGSIQVVTVFLTASIIEKLGRKFLLLISTIGSAVSIILLGLYFFLQKLQFAMLAYFWWFPITCLILYMISFNLGLGPVPWTILSEIFPDNVKSSALALASGTCFGVSFVVTMAFPIISEMLGMAQSFWLFGVCCVIGIVFIQFVVPETKGKKVAEIQEMLSR</sequence>
<dbReference type="InterPro" id="IPR020846">
    <property type="entry name" value="MFS_dom"/>
</dbReference>
<dbReference type="Gene3D" id="1.20.1250.20">
    <property type="entry name" value="MFS general substrate transporter like domains"/>
    <property type="match status" value="1"/>
</dbReference>
<proteinExistence type="predicted"/>
<dbReference type="InterPro" id="IPR005828">
    <property type="entry name" value="MFS_sugar_transport-like"/>
</dbReference>
<feature type="transmembrane region" description="Helical" evidence="9">
    <location>
        <begin position="300"/>
        <end position="322"/>
    </location>
</feature>
<keyword evidence="3" id="KW-1003">Cell membrane</keyword>
<keyword evidence="7 9" id="KW-0472">Membrane</keyword>
<evidence type="ECO:0000256" key="5">
    <source>
        <dbReference type="ARBA" id="ARBA00022692"/>
    </source>
</evidence>
<evidence type="ECO:0000256" key="2">
    <source>
        <dbReference type="ARBA" id="ARBA00022448"/>
    </source>
</evidence>
<dbReference type="SUPFAM" id="SSF103473">
    <property type="entry name" value="MFS general substrate transporter"/>
    <property type="match status" value="1"/>
</dbReference>
<feature type="transmembrane region" description="Helical" evidence="9">
    <location>
        <begin position="262"/>
        <end position="288"/>
    </location>
</feature>
<dbReference type="PROSITE" id="PS00217">
    <property type="entry name" value="SUGAR_TRANSPORT_2"/>
    <property type="match status" value="1"/>
</dbReference>
<evidence type="ECO:0000256" key="9">
    <source>
        <dbReference type="SAM" id="Phobius"/>
    </source>
</evidence>
<evidence type="ECO:0000256" key="7">
    <source>
        <dbReference type="ARBA" id="ARBA00023136"/>
    </source>
</evidence>
<dbReference type="FunFam" id="1.20.1250.20:FF:000218">
    <property type="entry name" value="facilitated trehalose transporter Tret1"/>
    <property type="match status" value="1"/>
</dbReference>
<dbReference type="OrthoDB" id="6696619at2759"/>
<keyword evidence="8" id="KW-0325">Glycoprotein</keyword>
<dbReference type="InterPro" id="IPR003663">
    <property type="entry name" value="Sugar/inositol_transpt"/>
</dbReference>
<dbReference type="EMBL" id="OU892285">
    <property type="protein sequence ID" value="CAG9773558.1"/>
    <property type="molecule type" value="Genomic_DNA"/>
</dbReference>
<evidence type="ECO:0000256" key="4">
    <source>
        <dbReference type="ARBA" id="ARBA00022597"/>
    </source>
</evidence>
<keyword evidence="12" id="KW-1185">Reference proteome</keyword>
<feature type="transmembrane region" description="Helical" evidence="9">
    <location>
        <begin position="164"/>
        <end position="190"/>
    </location>
</feature>
<dbReference type="PANTHER" id="PTHR48021">
    <property type="match status" value="1"/>
</dbReference>
<feature type="transmembrane region" description="Helical" evidence="9">
    <location>
        <begin position="328"/>
        <end position="350"/>
    </location>
</feature>
<evidence type="ECO:0000256" key="8">
    <source>
        <dbReference type="ARBA" id="ARBA00023180"/>
    </source>
</evidence>
<reference evidence="11" key="1">
    <citation type="submission" date="2022-01" db="EMBL/GenBank/DDBJ databases">
        <authorList>
            <person name="King R."/>
        </authorList>
    </citation>
    <scope>NUCLEOTIDE SEQUENCE</scope>
</reference>
<feature type="transmembrane region" description="Helical" evidence="9">
    <location>
        <begin position="228"/>
        <end position="250"/>
    </location>
</feature>